<reference evidence="2 3" key="1">
    <citation type="submission" date="2020-02" db="EMBL/GenBank/DDBJ databases">
        <authorList>
            <person name="Zheng R.K."/>
            <person name="Sun C.M."/>
        </authorList>
    </citation>
    <scope>NUCLEOTIDE SEQUENCE [LARGE SCALE GENOMIC DNA]</scope>
    <source>
        <strain evidence="3">zrk13</strain>
    </source>
</reference>
<organism evidence="2 3">
    <name type="scientific">Candidatus Xianfuyuplasma coldseepsis</name>
    <dbReference type="NCBI Taxonomy" id="2782163"/>
    <lineage>
        <taxon>Bacteria</taxon>
        <taxon>Bacillati</taxon>
        <taxon>Mycoplasmatota</taxon>
        <taxon>Mollicutes</taxon>
        <taxon>Candidatus Izemoplasmatales</taxon>
        <taxon>Candidatus Izemoplasmataceae</taxon>
        <taxon>Candidatus Xianfuyuplasma</taxon>
    </lineage>
</organism>
<evidence type="ECO:0000313" key="3">
    <source>
        <dbReference type="Proteomes" id="UP000514720"/>
    </source>
</evidence>
<dbReference type="InterPro" id="IPR001763">
    <property type="entry name" value="Rhodanese-like_dom"/>
</dbReference>
<gene>
    <name evidence="2" type="ORF">G4Z02_01485</name>
</gene>
<evidence type="ECO:0000259" key="1">
    <source>
        <dbReference type="PROSITE" id="PS50206"/>
    </source>
</evidence>
<dbReference type="AlphaFoldDB" id="A0A7L7KNW9"/>
<accession>A0A7L7KNW9</accession>
<protein>
    <recommendedName>
        <fullName evidence="1">Rhodanese domain-containing protein</fullName>
    </recommendedName>
</protein>
<keyword evidence="3" id="KW-1185">Reference proteome</keyword>
<dbReference type="PROSITE" id="PS50206">
    <property type="entry name" value="RHODANESE_3"/>
    <property type="match status" value="1"/>
</dbReference>
<dbReference type="RefSeq" id="WP_258878083.1">
    <property type="nucleotide sequence ID" value="NZ_CP048914.1"/>
</dbReference>
<dbReference type="Pfam" id="PF00581">
    <property type="entry name" value="Rhodanese"/>
    <property type="match status" value="1"/>
</dbReference>
<dbReference type="KEGG" id="xcl:G4Z02_01485"/>
<dbReference type="CDD" id="cd00158">
    <property type="entry name" value="RHOD"/>
    <property type="match status" value="1"/>
</dbReference>
<sequence>MRRLMALFSVFLLVFILTSCTEEITILDITTDSEITMANLDDYMFRDDVQYVDLRNFNDPFMSGTIDGFINIPFFDYLDFRAFDRNGVFEFDPDQIVNVREIERLFDSDKAIFLYADGCIRSGYVKDVLDYLGYERVFVLGGFYEYQGEHRIVGTGEFSFGNTFYGSYVDEETDYQYLVYGSIDVAHNIKSVRFDIIDDRGLTLRSEGYAAEINYNEQLTILENFILNQGGNWNQHYDNILHAETSGYDEIEGYELGFSENLLSLIETVIRK</sequence>
<dbReference type="SMART" id="SM00450">
    <property type="entry name" value="RHOD"/>
    <property type="match status" value="1"/>
</dbReference>
<dbReference type="InterPro" id="IPR036873">
    <property type="entry name" value="Rhodanese-like_dom_sf"/>
</dbReference>
<name>A0A7L7KNW9_9MOLU</name>
<dbReference type="PROSITE" id="PS51257">
    <property type="entry name" value="PROKAR_LIPOPROTEIN"/>
    <property type="match status" value="1"/>
</dbReference>
<dbReference type="SUPFAM" id="SSF52821">
    <property type="entry name" value="Rhodanese/Cell cycle control phosphatase"/>
    <property type="match status" value="1"/>
</dbReference>
<dbReference type="Gene3D" id="3.40.250.10">
    <property type="entry name" value="Rhodanese-like domain"/>
    <property type="match status" value="1"/>
</dbReference>
<feature type="domain" description="Rhodanese" evidence="1">
    <location>
        <begin position="45"/>
        <end position="155"/>
    </location>
</feature>
<dbReference type="EMBL" id="CP048914">
    <property type="protein sequence ID" value="QMS84470.1"/>
    <property type="molecule type" value="Genomic_DNA"/>
</dbReference>
<proteinExistence type="predicted"/>
<dbReference type="Proteomes" id="UP000514720">
    <property type="component" value="Chromosome"/>
</dbReference>
<evidence type="ECO:0000313" key="2">
    <source>
        <dbReference type="EMBL" id="QMS84470.1"/>
    </source>
</evidence>